<feature type="region of interest" description="Disordered" evidence="2">
    <location>
        <begin position="57"/>
        <end position="86"/>
    </location>
</feature>
<evidence type="ECO:0000259" key="3">
    <source>
        <dbReference type="PROSITE" id="PS50888"/>
    </source>
</evidence>
<comment type="caution">
    <text evidence="4">The sequence shown here is derived from an EMBL/GenBank/DDBJ whole genome shotgun (WGS) entry which is preliminary data.</text>
</comment>
<dbReference type="AlphaFoldDB" id="A0A2P4X7M4"/>
<gene>
    <name evidence="4" type="ORF">PHPALM_29426</name>
</gene>
<evidence type="ECO:0000256" key="1">
    <source>
        <dbReference type="SAM" id="Coils"/>
    </source>
</evidence>
<proteinExistence type="predicted"/>
<dbReference type="PROSITE" id="PS50888">
    <property type="entry name" value="BHLH"/>
    <property type="match status" value="1"/>
</dbReference>
<evidence type="ECO:0000313" key="5">
    <source>
        <dbReference type="Proteomes" id="UP000237271"/>
    </source>
</evidence>
<dbReference type="EMBL" id="NCKW01015929">
    <property type="protein sequence ID" value="POM61541.1"/>
    <property type="molecule type" value="Genomic_DNA"/>
</dbReference>
<dbReference type="InterPro" id="IPR036638">
    <property type="entry name" value="HLH_DNA-bd_sf"/>
</dbReference>
<dbReference type="InterPro" id="IPR011598">
    <property type="entry name" value="bHLH_dom"/>
</dbReference>
<keyword evidence="5" id="KW-1185">Reference proteome</keyword>
<dbReference type="GO" id="GO:0046983">
    <property type="term" value="F:protein dimerization activity"/>
    <property type="evidence" value="ECO:0007669"/>
    <property type="project" value="InterPro"/>
</dbReference>
<evidence type="ECO:0000256" key="2">
    <source>
        <dbReference type="SAM" id="MobiDB-lite"/>
    </source>
</evidence>
<dbReference type="Proteomes" id="UP000237271">
    <property type="component" value="Unassembled WGS sequence"/>
</dbReference>
<feature type="domain" description="BHLH" evidence="3">
    <location>
        <begin position="226"/>
        <end position="275"/>
    </location>
</feature>
<keyword evidence="1" id="KW-0175">Coiled coil</keyword>
<dbReference type="Gene3D" id="4.10.280.10">
    <property type="entry name" value="Helix-loop-helix DNA-binding domain"/>
    <property type="match status" value="1"/>
</dbReference>
<reference evidence="4 5" key="1">
    <citation type="journal article" date="2017" name="Genome Biol. Evol.">
        <title>Phytophthora megakarya and P. palmivora, closely related causal agents of cacao black pod rot, underwent increases in genome sizes and gene numbers by different mechanisms.</title>
        <authorList>
            <person name="Ali S.S."/>
            <person name="Shao J."/>
            <person name="Lary D.J."/>
            <person name="Kronmiller B."/>
            <person name="Shen D."/>
            <person name="Strem M.D."/>
            <person name="Amoako-Attah I."/>
            <person name="Akrofi A.Y."/>
            <person name="Begoude B.A."/>
            <person name="Ten Hoopen G.M."/>
            <person name="Coulibaly K."/>
            <person name="Kebe B.I."/>
            <person name="Melnick R.L."/>
            <person name="Guiltinan M.J."/>
            <person name="Tyler B.M."/>
            <person name="Meinhardt L.W."/>
            <person name="Bailey B.A."/>
        </authorList>
    </citation>
    <scope>NUCLEOTIDE SEQUENCE [LARGE SCALE GENOMIC DNA]</scope>
    <source>
        <strain evidence="5">sbr112.9</strain>
    </source>
</reference>
<sequence>MGSVGSQILVASRYQVRIVFPTTIIYRVSNMSGQQIEDLGDYLLHTELHDNWNGFSPVSSTVERTQVPKSSDTANSGDSTEYVTSPPLTSYTEMLKDNGALEDFRDPSKGVSIFAQLVNSHESEVATTMPDVMELANLSHQIEEPAPSLTTGAKLQTRRNIPIKPAAPKLPGGLGQSIWSSEDDDITSSNETSTPRMYGQHLHANHLSSCSSISRGTVINAVSEDDRGFRKKSREKMRRQEVNVKFEVLVDMLGFTNRARKRVVLHETVSAIKSLKRECNHLRQDRDRLQQEVNRLATYVQYAQVDLEDSIYDATRASVRDHQLRE</sequence>
<protein>
    <recommendedName>
        <fullName evidence="3">BHLH domain-containing protein</fullName>
    </recommendedName>
</protein>
<dbReference type="SUPFAM" id="SSF47459">
    <property type="entry name" value="HLH, helix-loop-helix DNA-binding domain"/>
    <property type="match status" value="1"/>
</dbReference>
<feature type="region of interest" description="Disordered" evidence="2">
    <location>
        <begin position="163"/>
        <end position="193"/>
    </location>
</feature>
<name>A0A2P4X7M4_9STRA</name>
<dbReference type="OrthoDB" id="128811at2759"/>
<feature type="coiled-coil region" evidence="1">
    <location>
        <begin position="265"/>
        <end position="299"/>
    </location>
</feature>
<organism evidence="4 5">
    <name type="scientific">Phytophthora palmivora</name>
    <dbReference type="NCBI Taxonomy" id="4796"/>
    <lineage>
        <taxon>Eukaryota</taxon>
        <taxon>Sar</taxon>
        <taxon>Stramenopiles</taxon>
        <taxon>Oomycota</taxon>
        <taxon>Peronosporomycetes</taxon>
        <taxon>Peronosporales</taxon>
        <taxon>Peronosporaceae</taxon>
        <taxon>Phytophthora</taxon>
    </lineage>
</organism>
<evidence type="ECO:0000313" key="4">
    <source>
        <dbReference type="EMBL" id="POM61541.1"/>
    </source>
</evidence>
<accession>A0A2P4X7M4</accession>